<dbReference type="GO" id="GO:0042796">
    <property type="term" value="P:snRNA transcription by RNA polymerase III"/>
    <property type="evidence" value="ECO:0007669"/>
    <property type="project" value="TreeGrafter"/>
</dbReference>
<evidence type="ECO:0000256" key="6">
    <source>
        <dbReference type="ARBA" id="ARBA00023163"/>
    </source>
</evidence>
<feature type="non-terminal residue" evidence="12">
    <location>
        <position position="1"/>
    </location>
</feature>
<dbReference type="GO" id="GO:0003681">
    <property type="term" value="F:bent DNA binding"/>
    <property type="evidence" value="ECO:0007669"/>
    <property type="project" value="TreeGrafter"/>
</dbReference>
<keyword evidence="7" id="KW-0539">Nucleus</keyword>
<dbReference type="GO" id="GO:0005634">
    <property type="term" value="C:nucleus"/>
    <property type="evidence" value="ECO:0007669"/>
    <property type="project" value="UniProtKB-SubCell"/>
</dbReference>
<comment type="function">
    <text evidence="8">Part of the SNAPc complex required for the transcription of both RNA polymerase II and III small-nuclear RNA genes. Binds to the proximal sequence element (PSE), a non-TATA-box basal promoter element common to these 2 types of genes. Recruits TBP and BRF2 to the U6 snRNA TATA box.</text>
</comment>
<dbReference type="AlphaFoldDB" id="A0AAV5U1S5"/>
<evidence type="ECO:0000256" key="7">
    <source>
        <dbReference type="ARBA" id="ARBA00023242"/>
    </source>
</evidence>
<comment type="subcellular location">
    <subcellularLocation>
        <location evidence="1">Nucleus</location>
    </subcellularLocation>
</comment>
<evidence type="ECO:0000256" key="2">
    <source>
        <dbReference type="ARBA" id="ARBA00010410"/>
    </source>
</evidence>
<dbReference type="GO" id="GO:0019185">
    <property type="term" value="C:snRNA-activating protein complex"/>
    <property type="evidence" value="ECO:0007669"/>
    <property type="project" value="TreeGrafter"/>
</dbReference>
<protein>
    <recommendedName>
        <fullName evidence="3">snRNA-activating protein complex subunit 3</fullName>
    </recommendedName>
    <alternativeName>
        <fullName evidence="10">Small nuclear RNA-activating complex polypeptide 3</fullName>
    </alternativeName>
</protein>
<evidence type="ECO:0000256" key="4">
    <source>
        <dbReference type="ARBA" id="ARBA00023015"/>
    </source>
</evidence>
<evidence type="ECO:0000256" key="1">
    <source>
        <dbReference type="ARBA" id="ARBA00004123"/>
    </source>
</evidence>
<comment type="subunit">
    <text evidence="9">Part of the SNAPc complex composed of 5 subunits: SNAPC1, SNAPC2, SNAPC3, SNAPC4 and SNAPC5. SNAPC3 interacts with SNAPC1.</text>
</comment>
<keyword evidence="5" id="KW-0238">DNA-binding</keyword>
<dbReference type="GO" id="GO:0001006">
    <property type="term" value="F:RNA polymerase III type 3 promoter sequence-specific DNA binding"/>
    <property type="evidence" value="ECO:0007669"/>
    <property type="project" value="TreeGrafter"/>
</dbReference>
<accession>A0AAV5U1S5</accession>
<evidence type="ECO:0000256" key="3">
    <source>
        <dbReference type="ARBA" id="ARBA00013634"/>
    </source>
</evidence>
<dbReference type="Proteomes" id="UP001432027">
    <property type="component" value="Unassembled WGS sequence"/>
</dbReference>
<dbReference type="InterPro" id="IPR022042">
    <property type="entry name" value="snRNA-activating_su3"/>
</dbReference>
<comment type="similarity">
    <text evidence="2">Belongs to the SNAPC3/SRD2 family.</text>
</comment>
<evidence type="ECO:0000313" key="12">
    <source>
        <dbReference type="EMBL" id="GMT00755.1"/>
    </source>
</evidence>
<dbReference type="PANTHER" id="PTHR13421:SF16">
    <property type="entry name" value="SNRNA-ACTIVATING PROTEIN COMPLEX SUBUNIT 3"/>
    <property type="match status" value="1"/>
</dbReference>
<evidence type="ECO:0000256" key="8">
    <source>
        <dbReference type="ARBA" id="ARBA00025193"/>
    </source>
</evidence>
<feature type="region of interest" description="Disordered" evidence="11">
    <location>
        <begin position="497"/>
        <end position="524"/>
    </location>
</feature>
<gene>
    <name evidence="12" type="ORF">PENTCL1PPCAC_22929</name>
</gene>
<dbReference type="GO" id="GO:0001046">
    <property type="term" value="F:core promoter sequence-specific DNA binding"/>
    <property type="evidence" value="ECO:0007669"/>
    <property type="project" value="TreeGrafter"/>
</dbReference>
<dbReference type="EMBL" id="BTSX01000005">
    <property type="protein sequence ID" value="GMT00755.1"/>
    <property type="molecule type" value="Genomic_DNA"/>
</dbReference>
<dbReference type="GO" id="GO:0042795">
    <property type="term" value="P:snRNA transcription by RNA polymerase II"/>
    <property type="evidence" value="ECO:0007669"/>
    <property type="project" value="TreeGrafter"/>
</dbReference>
<evidence type="ECO:0000256" key="9">
    <source>
        <dbReference type="ARBA" id="ARBA00025958"/>
    </source>
</evidence>
<keyword evidence="6" id="KW-0804">Transcription</keyword>
<proteinExistence type="inferred from homology"/>
<organism evidence="12 13">
    <name type="scientific">Pristionchus entomophagus</name>
    <dbReference type="NCBI Taxonomy" id="358040"/>
    <lineage>
        <taxon>Eukaryota</taxon>
        <taxon>Metazoa</taxon>
        <taxon>Ecdysozoa</taxon>
        <taxon>Nematoda</taxon>
        <taxon>Chromadorea</taxon>
        <taxon>Rhabditida</taxon>
        <taxon>Rhabditina</taxon>
        <taxon>Diplogasteromorpha</taxon>
        <taxon>Diplogasteroidea</taxon>
        <taxon>Neodiplogasteridae</taxon>
        <taxon>Pristionchus</taxon>
    </lineage>
</organism>
<keyword evidence="4" id="KW-0805">Transcription regulation</keyword>
<evidence type="ECO:0000313" key="13">
    <source>
        <dbReference type="Proteomes" id="UP001432027"/>
    </source>
</evidence>
<keyword evidence="13" id="KW-1185">Reference proteome</keyword>
<evidence type="ECO:0000256" key="11">
    <source>
        <dbReference type="SAM" id="MobiDB-lite"/>
    </source>
</evidence>
<evidence type="ECO:0000256" key="5">
    <source>
        <dbReference type="ARBA" id="ARBA00023125"/>
    </source>
</evidence>
<comment type="caution">
    <text evidence="12">The sequence shown here is derived from an EMBL/GenBank/DDBJ whole genome shotgun (WGS) entry which is preliminary data.</text>
</comment>
<dbReference type="PANTHER" id="PTHR13421">
    <property type="entry name" value="SNRNA-ACTIVATING PROTEIN COMPLEX SUBUNIT 3"/>
    <property type="match status" value="1"/>
</dbReference>
<sequence length="536" mass="62381">LVLFFFKRCVSESLSSMSMDIIFRVHEQEYISDAVDFGTFLSDSVAERDRSFNLIGENGVRKSNANSEHFASFADIDQKSAHDVFEIIDVQKLKSTHVHYNFHVAEPTASAILPASWHKTLGFLKKEHKKKKNPQYKSVANRLLKYDRVELSLLTVPKFDHLTDCEGIECITMDRNANLLATTDEETEHNEVTAPNEIIVTSSIYYGYSRPLQYDERRLGRLMKVTDKLQLLGSSTLLDVKNAFQCPSDVSFAQDMSTILPHPQYLAKYRFPNSYFFIHDTFYVDDSVCDAEYTDLSEIVREWARDKSFIGVMKVASMSKTRLVDIKARLGMPYLYVHQGQCEHLICFTDLRLWESRDMPHSYYPIKMQEKNFRRVCCIGCKMNTAEWVIIQSDRLPLTPAFVCHNCYEEFNFTKDGHKIGYFKAVPYCDRKAMDKNTNLFTQKLLDICKDMEEKGEKKPHFLIKWEKNEEAMARVNTWEKNIKKEPVQRKKIKMEIIDGQSPPPSKMPKREEHTQENSTVPEKIITINDYDLMEL</sequence>
<dbReference type="GO" id="GO:0000978">
    <property type="term" value="F:RNA polymerase II cis-regulatory region sequence-specific DNA binding"/>
    <property type="evidence" value="ECO:0007669"/>
    <property type="project" value="TreeGrafter"/>
</dbReference>
<dbReference type="Pfam" id="PF12251">
    <property type="entry name" value="SNAPC3"/>
    <property type="match status" value="1"/>
</dbReference>
<name>A0AAV5U1S5_9BILA</name>
<evidence type="ECO:0000256" key="10">
    <source>
        <dbReference type="ARBA" id="ARBA00029606"/>
    </source>
</evidence>
<reference evidence="12" key="1">
    <citation type="submission" date="2023-10" db="EMBL/GenBank/DDBJ databases">
        <title>Genome assembly of Pristionchus species.</title>
        <authorList>
            <person name="Yoshida K."/>
            <person name="Sommer R.J."/>
        </authorList>
    </citation>
    <scope>NUCLEOTIDE SEQUENCE</scope>
    <source>
        <strain evidence="12">RS0144</strain>
    </source>
</reference>